<evidence type="ECO:0000256" key="1">
    <source>
        <dbReference type="SAM" id="MobiDB-lite"/>
    </source>
</evidence>
<accession>A0A2S8GDH2</accession>
<dbReference type="EMBL" id="PUHZ01000025">
    <property type="protein sequence ID" value="PQO42512.1"/>
    <property type="molecule type" value="Genomic_DNA"/>
</dbReference>
<dbReference type="RefSeq" id="WP_105339089.1">
    <property type="nucleotide sequence ID" value="NZ_PUHZ01000025.1"/>
</dbReference>
<gene>
    <name evidence="2" type="ORF">C5Y93_29755</name>
</gene>
<feature type="compositionally biased region" description="Polar residues" evidence="1">
    <location>
        <begin position="61"/>
        <end position="76"/>
    </location>
</feature>
<organism evidence="2 3">
    <name type="scientific">Blastopirellula marina</name>
    <dbReference type="NCBI Taxonomy" id="124"/>
    <lineage>
        <taxon>Bacteria</taxon>
        <taxon>Pseudomonadati</taxon>
        <taxon>Planctomycetota</taxon>
        <taxon>Planctomycetia</taxon>
        <taxon>Pirellulales</taxon>
        <taxon>Pirellulaceae</taxon>
        <taxon>Blastopirellula</taxon>
    </lineage>
</organism>
<feature type="region of interest" description="Disordered" evidence="1">
    <location>
        <begin position="29"/>
        <end position="106"/>
    </location>
</feature>
<dbReference type="PROSITE" id="PS51257">
    <property type="entry name" value="PROKAR_LIPOPROTEIN"/>
    <property type="match status" value="1"/>
</dbReference>
<proteinExistence type="predicted"/>
<dbReference type="AlphaFoldDB" id="A0A2S8GDH2"/>
<evidence type="ECO:0008006" key="4">
    <source>
        <dbReference type="Google" id="ProtNLM"/>
    </source>
</evidence>
<reference evidence="2 3" key="1">
    <citation type="submission" date="2018-02" db="EMBL/GenBank/DDBJ databases">
        <title>Comparative genomes isolates from brazilian mangrove.</title>
        <authorList>
            <person name="Araujo J.E."/>
            <person name="Taketani R.G."/>
            <person name="Silva M.C.P."/>
            <person name="Loureco M.V."/>
            <person name="Andreote F.D."/>
        </authorList>
    </citation>
    <scope>NUCLEOTIDE SEQUENCE [LARGE SCALE GENOMIC DNA]</scope>
    <source>
        <strain evidence="2 3">Nap-Phe MGV</strain>
    </source>
</reference>
<dbReference type="OrthoDB" id="9953794at2"/>
<comment type="caution">
    <text evidence="2">The sequence shown here is derived from an EMBL/GenBank/DDBJ whole genome shotgun (WGS) entry which is preliminary data.</text>
</comment>
<sequence>MPRLEFSYTYLLGPILLAVGCNQPHLPAPVASQDAAPPAVTTMETKRETSTGETSTTPPSLQTRSVEGTEIASSESKPADSISTETPTPETPTNKRHSTTLARNPFQPPTITVRTLAPNQVQATDIRLLGIAKRGDQRFVIVENAGELNKAGVGDLVRDWEVVRIGETQVTLRRGLEELLLTIQ</sequence>
<protein>
    <recommendedName>
        <fullName evidence="4">Type II secretion system protein GspC N-terminal domain-containing protein</fullName>
    </recommendedName>
</protein>
<name>A0A2S8GDH2_9BACT</name>
<dbReference type="Proteomes" id="UP000237819">
    <property type="component" value="Unassembled WGS sequence"/>
</dbReference>
<evidence type="ECO:0000313" key="2">
    <source>
        <dbReference type="EMBL" id="PQO42512.1"/>
    </source>
</evidence>
<feature type="compositionally biased region" description="Low complexity" evidence="1">
    <location>
        <begin position="51"/>
        <end position="60"/>
    </location>
</feature>
<evidence type="ECO:0000313" key="3">
    <source>
        <dbReference type="Proteomes" id="UP000237819"/>
    </source>
</evidence>